<keyword evidence="3" id="KW-1185">Reference proteome</keyword>
<dbReference type="InterPro" id="IPR006311">
    <property type="entry name" value="TAT_signal"/>
</dbReference>
<dbReference type="RefSeq" id="WP_089825538.1">
    <property type="nucleotide sequence ID" value="NZ_FODV01000008.1"/>
</dbReference>
<accession>A0A1H8TTC9</accession>
<dbReference type="InterPro" id="IPR038678">
    <property type="entry name" value="Spondin_N_sf"/>
</dbReference>
<feature type="compositionally biased region" description="Low complexity" evidence="1">
    <location>
        <begin position="46"/>
        <end position="65"/>
    </location>
</feature>
<name>A0A1H8TTC9_9EURY</name>
<gene>
    <name evidence="2" type="ORF">SAMN04487948_108105</name>
</gene>
<organism evidence="2 3">
    <name type="scientific">Halogranum amylolyticum</name>
    <dbReference type="NCBI Taxonomy" id="660520"/>
    <lineage>
        <taxon>Archaea</taxon>
        <taxon>Methanobacteriati</taxon>
        <taxon>Methanobacteriota</taxon>
        <taxon>Stenosarchaea group</taxon>
        <taxon>Halobacteria</taxon>
        <taxon>Halobacteriales</taxon>
        <taxon>Haloferacaceae</taxon>
    </lineage>
</organism>
<evidence type="ECO:0000313" key="2">
    <source>
        <dbReference type="EMBL" id="SEO94131.1"/>
    </source>
</evidence>
<proteinExistence type="predicted"/>
<dbReference type="PROSITE" id="PS51257">
    <property type="entry name" value="PROKAR_LIPOPROTEIN"/>
    <property type="match status" value="1"/>
</dbReference>
<evidence type="ECO:0000313" key="3">
    <source>
        <dbReference type="Proteomes" id="UP000199126"/>
    </source>
</evidence>
<feature type="region of interest" description="Disordered" evidence="1">
    <location>
        <begin position="224"/>
        <end position="262"/>
    </location>
</feature>
<dbReference type="NCBIfam" id="NF038123">
    <property type="entry name" value="NF038123_dom"/>
    <property type="match status" value="1"/>
</dbReference>
<protein>
    <submittedName>
        <fullName evidence="2">Spondin_N</fullName>
    </submittedName>
</protein>
<dbReference type="Gene3D" id="2.60.40.2130">
    <property type="entry name" value="F-spondin domain"/>
    <property type="match status" value="1"/>
</dbReference>
<feature type="region of interest" description="Disordered" evidence="1">
    <location>
        <begin position="26"/>
        <end position="65"/>
    </location>
</feature>
<dbReference type="EMBL" id="FODV01000008">
    <property type="protein sequence ID" value="SEO94131.1"/>
    <property type="molecule type" value="Genomic_DNA"/>
</dbReference>
<sequence length="282" mass="29026">MSQSTTRRRFLLGVGTVGTVAIAGCTGGGGGSEATTTDGMGDAEMTETTSSEMTDGMNETTTESSEMMATRFTVRVENVGTEESLRTSEGPVPMVLAPVAYAVHGADVSLFTEGEAAGDGLEMLAEDGGPTGLVEEVSMSVDKAGSAAVPKGGETPGPIGPGGAYTFSVEAHAGQRLSLATMFVQSNDLFYAPEPAGIPLFEDEQPIEGDKTELLLLWDAGTEVNEEPGVGPNQAPRQSGPDTGPSEDGTVRRISDVDDGYDYPDTASVVKLTVTPGETMDG</sequence>
<dbReference type="Proteomes" id="UP000199126">
    <property type="component" value="Unassembled WGS sequence"/>
</dbReference>
<dbReference type="AlphaFoldDB" id="A0A1H8TTC9"/>
<dbReference type="InterPro" id="IPR009465">
    <property type="entry name" value="Spondin_N"/>
</dbReference>
<dbReference type="PROSITE" id="PS51318">
    <property type="entry name" value="TAT"/>
    <property type="match status" value="1"/>
</dbReference>
<reference evidence="3" key="1">
    <citation type="submission" date="2016-10" db="EMBL/GenBank/DDBJ databases">
        <authorList>
            <person name="Varghese N."/>
            <person name="Submissions S."/>
        </authorList>
    </citation>
    <scope>NUCLEOTIDE SEQUENCE [LARGE SCALE GENOMIC DNA]</scope>
    <source>
        <strain evidence="3">CGMCC 1.10121</strain>
    </source>
</reference>
<dbReference type="OrthoDB" id="201781at2157"/>
<evidence type="ECO:0000256" key="1">
    <source>
        <dbReference type="SAM" id="MobiDB-lite"/>
    </source>
</evidence>